<keyword evidence="5" id="KW-1185">Reference proteome</keyword>
<comment type="similarity">
    <text evidence="1">Belongs to the PemK/MazF family.</text>
</comment>
<comment type="caution">
    <text evidence="4">The sequence shown here is derived from an EMBL/GenBank/DDBJ whole genome shotgun (WGS) entry which is preliminary data.</text>
</comment>
<keyword evidence="2" id="KW-1277">Toxin-antitoxin system</keyword>
<evidence type="ECO:0000256" key="1">
    <source>
        <dbReference type="ARBA" id="ARBA00007521"/>
    </source>
</evidence>
<reference evidence="5" key="1">
    <citation type="journal article" date="2019" name="Int. J. Syst. Evol. Microbiol.">
        <title>The Global Catalogue of Microorganisms (GCM) 10K type strain sequencing project: providing services to taxonomists for standard genome sequencing and annotation.</title>
        <authorList>
            <consortium name="The Broad Institute Genomics Platform"/>
            <consortium name="The Broad Institute Genome Sequencing Center for Infectious Disease"/>
            <person name="Wu L."/>
            <person name="Ma J."/>
        </authorList>
    </citation>
    <scope>NUCLEOTIDE SEQUENCE [LARGE SCALE GENOMIC DNA]</scope>
    <source>
        <strain evidence="5">CGMCC 4.7289</strain>
    </source>
</reference>
<name>A0ABV8LRG7_9ACTN</name>
<dbReference type="InterPro" id="IPR003477">
    <property type="entry name" value="PemK-like"/>
</dbReference>
<dbReference type="Proteomes" id="UP001595816">
    <property type="component" value="Unassembled WGS sequence"/>
</dbReference>
<gene>
    <name evidence="4" type="ORF">ACFOZ4_20170</name>
</gene>
<dbReference type="Gene3D" id="2.30.30.110">
    <property type="match status" value="1"/>
</dbReference>
<dbReference type="SUPFAM" id="SSF50118">
    <property type="entry name" value="Cell growth inhibitor/plasmid maintenance toxic component"/>
    <property type="match status" value="1"/>
</dbReference>
<dbReference type="InterPro" id="IPR011067">
    <property type="entry name" value="Plasmid_toxin/cell-grow_inhib"/>
</dbReference>
<protein>
    <submittedName>
        <fullName evidence="4">Type II toxin-antitoxin system PemK/MazF family toxin</fullName>
    </submittedName>
</protein>
<proteinExistence type="inferred from homology"/>
<accession>A0ABV8LRG7</accession>
<feature type="region of interest" description="Disordered" evidence="3">
    <location>
        <begin position="23"/>
        <end position="64"/>
    </location>
</feature>
<evidence type="ECO:0000256" key="3">
    <source>
        <dbReference type="SAM" id="MobiDB-lite"/>
    </source>
</evidence>
<evidence type="ECO:0000313" key="4">
    <source>
        <dbReference type="EMBL" id="MFC4132933.1"/>
    </source>
</evidence>
<dbReference type="EMBL" id="JBHSAY010000009">
    <property type="protein sequence ID" value="MFC4132933.1"/>
    <property type="molecule type" value="Genomic_DNA"/>
</dbReference>
<evidence type="ECO:0000256" key="2">
    <source>
        <dbReference type="ARBA" id="ARBA00022649"/>
    </source>
</evidence>
<sequence>MIWWVLLAVALALVAVVVVTRTRKPARKPTRPARGPKTGPKPAPPKRSTTPGTGPQPGEIWWADVPYEDGTGHKVRPCLILRGGSRDREVLKITSQDQSDRNDHVVIPTRTWDPGADHNSWLDLTGPIRVPLGGFQDRAGTLDAKIWQKVRRLHGV</sequence>
<dbReference type="RefSeq" id="WP_253752205.1">
    <property type="nucleotide sequence ID" value="NZ_JAMZDZ010000001.1"/>
</dbReference>
<dbReference type="Pfam" id="PF02452">
    <property type="entry name" value="PemK_toxin"/>
    <property type="match status" value="1"/>
</dbReference>
<evidence type="ECO:0000313" key="5">
    <source>
        <dbReference type="Proteomes" id="UP001595816"/>
    </source>
</evidence>
<organism evidence="4 5">
    <name type="scientific">Hamadaea flava</name>
    <dbReference type="NCBI Taxonomy" id="1742688"/>
    <lineage>
        <taxon>Bacteria</taxon>
        <taxon>Bacillati</taxon>
        <taxon>Actinomycetota</taxon>
        <taxon>Actinomycetes</taxon>
        <taxon>Micromonosporales</taxon>
        <taxon>Micromonosporaceae</taxon>
        <taxon>Hamadaea</taxon>
    </lineage>
</organism>